<accession>A0A4P9A415</accession>
<name>A0A4P9A415_9BACT</name>
<proteinExistence type="predicted"/>
<reference evidence="1 2" key="1">
    <citation type="submission" date="2019-04" db="EMBL/GenBank/DDBJ databases">
        <title>Saccharibacteria TM7 genomes.</title>
        <authorList>
            <person name="Bor B."/>
            <person name="He X."/>
            <person name="Chen T."/>
            <person name="Dewhirst F.E."/>
        </authorList>
    </citation>
    <scope>NUCLEOTIDE SEQUENCE [LARGE SCALE GENOMIC DNA]</scope>
    <source>
        <strain evidence="1 2">BB001</strain>
    </source>
</reference>
<dbReference type="RefSeq" id="WP_138079678.1">
    <property type="nucleotide sequence ID" value="NZ_CP040004.1"/>
</dbReference>
<dbReference type="OrthoDB" id="9766465at2"/>
<dbReference type="KEGG" id="nft:FBF37_03950"/>
<evidence type="ECO:0000313" key="2">
    <source>
        <dbReference type="Proteomes" id="UP000310639"/>
    </source>
</evidence>
<keyword evidence="2" id="KW-1185">Reference proteome</keyword>
<protein>
    <submittedName>
        <fullName evidence="1">Uncharacterized protein</fullName>
    </submittedName>
</protein>
<evidence type="ECO:0000313" key="1">
    <source>
        <dbReference type="EMBL" id="QCT42578.1"/>
    </source>
</evidence>
<organism evidence="1 2">
    <name type="scientific">Candidatus Nanosynbacter featherlites</name>
    <dbReference type="NCBI Taxonomy" id="2572088"/>
    <lineage>
        <taxon>Bacteria</taxon>
        <taxon>Candidatus Saccharimonadota</taxon>
        <taxon>Candidatus Saccharimonadia</taxon>
        <taxon>Candidatus Nanosynbacterales</taxon>
        <taxon>Candidatus Nanosynbacteraceae</taxon>
        <taxon>Candidatus Nanosynbacter</taxon>
    </lineage>
</organism>
<dbReference type="EMBL" id="CP040004">
    <property type="protein sequence ID" value="QCT42578.1"/>
    <property type="molecule type" value="Genomic_DNA"/>
</dbReference>
<dbReference type="Proteomes" id="UP000310639">
    <property type="component" value="Chromosome"/>
</dbReference>
<dbReference type="AlphaFoldDB" id="A0A4P9A415"/>
<sequence length="434" mass="49098">MSIEKISSNPNSFEQYREEYLTKVVDALYKDPDHPEKEPRSRSIIYVPYHGVSEHLQQNRPNIVFADRAGQEVVEAVAKADVIINIARGEEVVEAEIGHPDRNVKLPPESVANTDMVSDLYVRAMESGNTNVQVVHTGRMNNKTIAMATAMPILAESAGLNYEEVIHTSDAKIRQLVEEKQVDLNDLMHEVDTDPTMQDMQVCTRALRRIYEARHIDPDTASSSELTDALLDEYKNYPRISTSTLMKEQMLQSVAEKLRSEGKSEKEINEVVEKLDEFTDEEPDSVDTVTNFTNSIPMILSDKLIKNGYNADEVGAMSTEQKMELLADTEMTAVIVADIAHMPRVMWLADYLMPDNFKLVFVESRTDLDEETLQKSMEREERSFGLGNNWLSNQMGTRNPAKVGELADNAYWGKDSISNKEINDKLKNTTNLTK</sequence>
<gene>
    <name evidence="1" type="ORF">FBF37_03950</name>
</gene>